<comment type="caution">
    <text evidence="2">The sequence shown here is derived from an EMBL/GenBank/DDBJ whole genome shotgun (WGS) entry which is preliminary data.</text>
</comment>
<sequence length="424" mass="47699">MINKKISKLLGPVLGIMGFMLTMGALEMPALADDNVQAISSYTSSTTSAAATYKDYSVDINKSVTQNGLKVTLEKATVTKHKLNAVIKVESTQPFDKTKNDNSIIQLLYGETQRGSESMSTDFIDDQTLLITIDQDTHDEEFPKSGNIRLDVVFPNYKVNIGMDANVDFSGSFNNIIEKDLSTKISGSDGTLNKLESDVLGTTVTYSEPQKDHDDRYMDSSMILKVGDKMYKLRSSGSSSEDKVIKGRYESKTATYDILKDQKDISLIPLTCNITWDEFRKTHENVNKKEDTNKETTNNVTYSKSFDFSDGSKGEIYNIERNDNTVKVYCKGSSEKASLLMASSMSMYYNFTEGQVYYSNYDSDKHMSFYKDPNVALGYIVEFNDVEKDKSLDIISRDNIEQIDRYNLGSEIQISKKTIDCIFL</sequence>
<dbReference type="AlphaFoldDB" id="A0AAE2RU38"/>
<organism evidence="2 3">
    <name type="scientific">Clostridium beijerinckii</name>
    <name type="common">Clostridium MP</name>
    <dbReference type="NCBI Taxonomy" id="1520"/>
    <lineage>
        <taxon>Bacteria</taxon>
        <taxon>Bacillati</taxon>
        <taxon>Bacillota</taxon>
        <taxon>Clostridia</taxon>
        <taxon>Eubacteriales</taxon>
        <taxon>Clostridiaceae</taxon>
        <taxon>Clostridium</taxon>
    </lineage>
</organism>
<dbReference type="RefSeq" id="WP_012058939.1">
    <property type="nucleotide sequence ID" value="NZ_CP053893.1"/>
</dbReference>
<feature type="domain" description="DUF4179" evidence="1">
    <location>
        <begin position="4"/>
        <end position="91"/>
    </location>
</feature>
<dbReference type="Gene3D" id="2.60.40.1630">
    <property type="entry name" value="bacillus anthracis domain"/>
    <property type="match status" value="1"/>
</dbReference>
<dbReference type="Pfam" id="PF13786">
    <property type="entry name" value="DUF4179"/>
    <property type="match status" value="1"/>
</dbReference>
<dbReference type="InterPro" id="IPR025436">
    <property type="entry name" value="DUF4179"/>
</dbReference>
<gene>
    <name evidence="2" type="ORF">IS491_17825</name>
</gene>
<dbReference type="Proteomes" id="UP000631418">
    <property type="component" value="Unassembled WGS sequence"/>
</dbReference>
<accession>A0AAE2RU38</accession>
<proteinExistence type="predicted"/>
<dbReference type="OMA" id="DENNIMF"/>
<evidence type="ECO:0000313" key="2">
    <source>
        <dbReference type="EMBL" id="MBF7810481.1"/>
    </source>
</evidence>
<name>A0AAE2RU38_CLOBE</name>
<dbReference type="EMBL" id="JADOEF010000001">
    <property type="protein sequence ID" value="MBF7810481.1"/>
    <property type="molecule type" value="Genomic_DNA"/>
</dbReference>
<evidence type="ECO:0000313" key="3">
    <source>
        <dbReference type="Proteomes" id="UP000631418"/>
    </source>
</evidence>
<evidence type="ECO:0000259" key="1">
    <source>
        <dbReference type="Pfam" id="PF13786"/>
    </source>
</evidence>
<protein>
    <submittedName>
        <fullName evidence="2">DUF4179 domain-containing protein</fullName>
    </submittedName>
</protein>
<reference evidence="2" key="1">
    <citation type="submission" date="2020-11" db="EMBL/GenBank/DDBJ databases">
        <authorList>
            <person name="Thieme N."/>
            <person name="Liebl W."/>
            <person name="Zverlov V."/>
        </authorList>
    </citation>
    <scope>NUCLEOTIDE SEQUENCE</scope>
    <source>
        <strain evidence="2">NT08</strain>
    </source>
</reference>